<protein>
    <submittedName>
        <fullName evidence="1">Uncharacterized protein</fullName>
    </submittedName>
</protein>
<dbReference type="Proteomes" id="UP001283361">
    <property type="component" value="Unassembled WGS sequence"/>
</dbReference>
<sequence>MRINKRAYKTEKAKGYKYSKNERVRFIGRRVCAVDLGGSHRKNYWILNHIRERGRAQQVEVNQFKRN</sequence>
<reference evidence="1" key="1">
    <citation type="journal article" date="2023" name="G3 (Bethesda)">
        <title>A reference genome for the long-term kleptoplast-retaining sea slug Elysia crispata morphotype clarki.</title>
        <authorList>
            <person name="Eastman K.E."/>
            <person name="Pendleton A.L."/>
            <person name="Shaikh M.A."/>
            <person name="Suttiyut T."/>
            <person name="Ogas R."/>
            <person name="Tomko P."/>
            <person name="Gavelis G."/>
            <person name="Widhalm J.R."/>
            <person name="Wisecaver J.H."/>
        </authorList>
    </citation>
    <scope>NUCLEOTIDE SEQUENCE</scope>
    <source>
        <strain evidence="1">ECLA1</strain>
    </source>
</reference>
<organism evidence="1 2">
    <name type="scientific">Elysia crispata</name>
    <name type="common">lettuce slug</name>
    <dbReference type="NCBI Taxonomy" id="231223"/>
    <lineage>
        <taxon>Eukaryota</taxon>
        <taxon>Metazoa</taxon>
        <taxon>Spiralia</taxon>
        <taxon>Lophotrochozoa</taxon>
        <taxon>Mollusca</taxon>
        <taxon>Gastropoda</taxon>
        <taxon>Heterobranchia</taxon>
        <taxon>Euthyneura</taxon>
        <taxon>Panpulmonata</taxon>
        <taxon>Sacoglossa</taxon>
        <taxon>Placobranchoidea</taxon>
        <taxon>Plakobranchidae</taxon>
        <taxon>Elysia</taxon>
    </lineage>
</organism>
<name>A0AAE1BE79_9GAST</name>
<dbReference type="AlphaFoldDB" id="A0AAE1BE79"/>
<evidence type="ECO:0000313" key="2">
    <source>
        <dbReference type="Proteomes" id="UP001283361"/>
    </source>
</evidence>
<keyword evidence="2" id="KW-1185">Reference proteome</keyword>
<evidence type="ECO:0000313" key="1">
    <source>
        <dbReference type="EMBL" id="KAK3803661.1"/>
    </source>
</evidence>
<dbReference type="EMBL" id="JAWDGP010000113">
    <property type="protein sequence ID" value="KAK3803661.1"/>
    <property type="molecule type" value="Genomic_DNA"/>
</dbReference>
<comment type="caution">
    <text evidence="1">The sequence shown here is derived from an EMBL/GenBank/DDBJ whole genome shotgun (WGS) entry which is preliminary data.</text>
</comment>
<proteinExistence type="predicted"/>
<gene>
    <name evidence="1" type="ORF">RRG08_023376</name>
</gene>
<accession>A0AAE1BE79</accession>